<evidence type="ECO:0000259" key="2">
    <source>
        <dbReference type="Pfam" id="PF14764"/>
    </source>
</evidence>
<name>A0A8B9NM76_9AVES</name>
<feature type="domain" description="AP-5 complex subunit zeta-1 ARM repeats" evidence="2">
    <location>
        <begin position="318"/>
        <end position="435"/>
    </location>
</feature>
<evidence type="ECO:0000256" key="1">
    <source>
        <dbReference type="SAM" id="MobiDB-lite"/>
    </source>
</evidence>
<dbReference type="InterPro" id="IPR055450">
    <property type="entry name" value="AP5Z1_ARM"/>
</dbReference>
<dbReference type="Pfam" id="PF25154">
    <property type="entry name" value="TPR_AP5Z1_C"/>
    <property type="match status" value="1"/>
</dbReference>
<evidence type="ECO:0000259" key="4">
    <source>
        <dbReference type="Pfam" id="PF25154"/>
    </source>
</evidence>
<feature type="domain" description="AP-5 complex subunit zeta-1 N-terminal TPR" evidence="3">
    <location>
        <begin position="1"/>
        <end position="277"/>
    </location>
</feature>
<reference evidence="5" key="1">
    <citation type="submission" date="2025-08" db="UniProtKB">
        <authorList>
            <consortium name="Ensembl"/>
        </authorList>
    </citation>
    <scope>IDENTIFICATION</scope>
</reference>
<dbReference type="Pfam" id="PF25153">
    <property type="entry name" value="TPR_AP5Z1"/>
    <property type="match status" value="1"/>
</dbReference>
<sequence>MFTAAAESFLKQAREIREEELQRFASRVAAVLQGPELGPEAADCLQRLHLTVAATKYPRKLDGKFVELLQTVLCSSKCPEQIQVLCAAILREMSPCNDLILSCDEIQDTKLLSLVSSILLAQGNKKAEVSAVGQRIVKVLERRLPEGQNARYLLPVLSNVISLSPESLTEEQTNVVSKKMADWLRYASIHQGVAQPSGGFFSNPRTRQPGPVTEVDGAIATDFFTVLSVGQYYTQDQWLNVQAFSMLRNWLLCYGGKTPNSEDKSGMDRSVTSTVSTTSTSSRLLPPKERLREKAFEYCQRLIEQSNRRPLKKDDGDLQKACLIEAVTIMDIICKQDSSYVYRAVSFLKILHGRICGDATYARALLPIAQFFLNHSKMTAVDSDAIYKHLFTDIPAQLFHNSSLAFEFVQFCKDNSQLFTETSSIFRQSFPNLFKFLAWNSPPLISEFVDLLPFLLDAGTAIEIFHLLLDLPCLTAALDVQLRSGGLPTSERAAINPAVKPATCLEAFRHPLYKSMFQYLLRTKSAPEDAPERLIPLRQLLGSLASSPRVVQCAETVPVLLELFFRVVAEFADGPLINQLVVLLLHRSDQLYEIPAFKDDVYRVLSSQLVMLCKLRPALVVELSTEILEFSGTVSNIQKKEAIFTHMVWAVGEYMSVSYDKRCTVEQINRFFETLEAVLFEITQLRPLASTPSYAPRAISVLMATLTKLAARSQDLIPRVSMFLSKMRTFVQSPAVTSVYCEEDLEEILIRATELMNLLKMPSVAQFVFTPPVDVASTRFQREVNDSLPFALRIVTCLLEPTPGFMPG</sequence>
<feature type="compositionally biased region" description="Low complexity" evidence="1">
    <location>
        <begin position="270"/>
        <end position="282"/>
    </location>
</feature>
<dbReference type="InterPro" id="IPR028222">
    <property type="entry name" value="AP5Z1"/>
</dbReference>
<dbReference type="Pfam" id="PF14764">
    <property type="entry name" value="SPG48"/>
    <property type="match status" value="1"/>
</dbReference>
<evidence type="ECO:0000313" key="5">
    <source>
        <dbReference type="Ensembl" id="ENSANIP00000026513.1"/>
    </source>
</evidence>
<evidence type="ECO:0000313" key="6">
    <source>
        <dbReference type="Proteomes" id="UP000694541"/>
    </source>
</evidence>
<feature type="region of interest" description="Disordered" evidence="1">
    <location>
        <begin position="261"/>
        <end position="284"/>
    </location>
</feature>
<protein>
    <submittedName>
        <fullName evidence="5">Adaptor related protein complex 5 subunit zeta 1</fullName>
    </submittedName>
</protein>
<evidence type="ECO:0000259" key="3">
    <source>
        <dbReference type="Pfam" id="PF25153"/>
    </source>
</evidence>
<reference evidence="5" key="2">
    <citation type="submission" date="2025-09" db="UniProtKB">
        <authorList>
            <consortium name="Ensembl"/>
        </authorList>
    </citation>
    <scope>IDENTIFICATION</scope>
</reference>
<organism evidence="5 6">
    <name type="scientific">Accipiter nisus</name>
    <name type="common">Eurasian sparrowhawk</name>
    <dbReference type="NCBI Taxonomy" id="211598"/>
    <lineage>
        <taxon>Eukaryota</taxon>
        <taxon>Metazoa</taxon>
        <taxon>Chordata</taxon>
        <taxon>Craniata</taxon>
        <taxon>Vertebrata</taxon>
        <taxon>Euteleostomi</taxon>
        <taxon>Archelosauria</taxon>
        <taxon>Archosauria</taxon>
        <taxon>Dinosauria</taxon>
        <taxon>Saurischia</taxon>
        <taxon>Theropoda</taxon>
        <taxon>Coelurosauria</taxon>
        <taxon>Aves</taxon>
        <taxon>Neognathae</taxon>
        <taxon>Neoaves</taxon>
        <taxon>Telluraves</taxon>
        <taxon>Accipitrimorphae</taxon>
        <taxon>Accipitriformes</taxon>
        <taxon>Accipitridae</taxon>
        <taxon>Accipitrinae</taxon>
        <taxon>Accipiter</taxon>
    </lineage>
</organism>
<feature type="domain" description="AP-5 complex subunit zeta-1 C-terminal TPR" evidence="4">
    <location>
        <begin position="447"/>
        <end position="797"/>
    </location>
</feature>
<accession>A0A8B9NM76</accession>
<dbReference type="InterPro" id="IPR056857">
    <property type="entry name" value="TPR_AP5Z1_N"/>
</dbReference>
<dbReference type="PANTHER" id="PTHR46488:SF1">
    <property type="entry name" value="AP-5 COMPLEX SUBUNIT ZETA-1"/>
    <property type="match status" value="1"/>
</dbReference>
<dbReference type="Ensembl" id="ENSANIT00000027386.1">
    <property type="protein sequence ID" value="ENSANIP00000026513.1"/>
    <property type="gene ID" value="ENSANIG00000017777.1"/>
</dbReference>
<keyword evidence="6" id="KW-1185">Reference proteome</keyword>
<proteinExistence type="predicted"/>
<dbReference type="AlphaFoldDB" id="A0A8B9NM76"/>
<dbReference type="PANTHER" id="PTHR46488">
    <property type="entry name" value="AP-5 COMPLEX SUBUNIT ZETA-1"/>
    <property type="match status" value="1"/>
</dbReference>
<dbReference type="InterPro" id="IPR056856">
    <property type="entry name" value="TPR_AP5Z1_C"/>
</dbReference>
<dbReference type="Proteomes" id="UP000694541">
    <property type="component" value="Unplaced"/>
</dbReference>
<dbReference type="GO" id="GO:0044599">
    <property type="term" value="C:AP-5 adaptor complex"/>
    <property type="evidence" value="ECO:0007669"/>
    <property type="project" value="InterPro"/>
</dbReference>